<dbReference type="Pfam" id="PF00512">
    <property type="entry name" value="HisKA"/>
    <property type="match status" value="1"/>
</dbReference>
<gene>
    <name evidence="9" type="ORF">A3D50_01960</name>
</gene>
<accession>A0A1G2MLR8</accession>
<sequence>MSDLIIPTLSVVVITNIILGLIAVSRGIKSFADIIFSFITLTLVIWSIAIIGFYSASYQSLTNWISITHSSALFISYFFLIFSLNFPQKIPKSKWVVIIATVLLICLTYFIFLSNYIIGDTHGITYQLGSGYVYYAVVLTLYFFVGFIFLFVQHKKTKDSVQQKQIQYVLMGYLISSILAIIPDLILPYFKIYQYTWLGPLFAFILIASLFIAMLKYKLFQIKIILTEVVSIVIIIALLMELFFVSSITELFLKTFVLIIITFFSYLLIRGVYREISQRERIEKLAIDLEQANVRLTDLNKQKSEFVSFATHQIRAPLTAMKGYASLILEGDMGEIGPEAQKAVSRIYESTNTLTSIVEDYLNVTRIELGTMKFSFEIVDLKLMVEDVIDELKPTIVKSELKFSFDNHNPSADYRIMADRDKLKQVAVNLVDNALKYTTSGFITVSLACDSSKRLITFAVKDSGVGISLETMPLLFRKFSRADNANKANIKGTGLGLYVAREIITAHHGIIRAESLGEGKGATFIVELEPYAKV</sequence>
<evidence type="ECO:0000313" key="9">
    <source>
        <dbReference type="EMBL" id="OHA23952.1"/>
    </source>
</evidence>
<dbReference type="FunFam" id="3.30.565.10:FF:000006">
    <property type="entry name" value="Sensor histidine kinase WalK"/>
    <property type="match status" value="1"/>
</dbReference>
<evidence type="ECO:0000256" key="2">
    <source>
        <dbReference type="ARBA" id="ARBA00012438"/>
    </source>
</evidence>
<reference evidence="9 10" key="1">
    <citation type="journal article" date="2016" name="Nat. Commun.">
        <title>Thousands of microbial genomes shed light on interconnected biogeochemical processes in an aquifer system.</title>
        <authorList>
            <person name="Anantharaman K."/>
            <person name="Brown C.T."/>
            <person name="Hug L.A."/>
            <person name="Sharon I."/>
            <person name="Castelle C.J."/>
            <person name="Probst A.J."/>
            <person name="Thomas B.C."/>
            <person name="Singh A."/>
            <person name="Wilkins M.J."/>
            <person name="Karaoz U."/>
            <person name="Brodie E.L."/>
            <person name="Williams K.H."/>
            <person name="Hubbard S.S."/>
            <person name="Banfield J.F."/>
        </authorList>
    </citation>
    <scope>NUCLEOTIDE SEQUENCE [LARGE SCALE GENOMIC DNA]</scope>
</reference>
<keyword evidence="3" id="KW-0597">Phosphoprotein</keyword>
<proteinExistence type="predicted"/>
<dbReference type="PROSITE" id="PS50109">
    <property type="entry name" value="HIS_KIN"/>
    <property type="match status" value="1"/>
</dbReference>
<dbReference type="SMART" id="SM00387">
    <property type="entry name" value="HATPase_c"/>
    <property type="match status" value="1"/>
</dbReference>
<feature type="transmembrane region" description="Helical" evidence="7">
    <location>
        <begin position="61"/>
        <end position="83"/>
    </location>
</feature>
<dbReference type="SUPFAM" id="SSF47384">
    <property type="entry name" value="Homodimeric domain of signal transducing histidine kinase"/>
    <property type="match status" value="1"/>
</dbReference>
<feature type="transmembrane region" description="Helical" evidence="7">
    <location>
        <begin position="251"/>
        <end position="269"/>
    </location>
</feature>
<feature type="transmembrane region" description="Helical" evidence="7">
    <location>
        <begin position="31"/>
        <end position="55"/>
    </location>
</feature>
<dbReference type="PANTHER" id="PTHR43711">
    <property type="entry name" value="TWO-COMPONENT HISTIDINE KINASE"/>
    <property type="match status" value="1"/>
</dbReference>
<dbReference type="InterPro" id="IPR036890">
    <property type="entry name" value="HATPase_C_sf"/>
</dbReference>
<dbReference type="PANTHER" id="PTHR43711:SF1">
    <property type="entry name" value="HISTIDINE KINASE 1"/>
    <property type="match status" value="1"/>
</dbReference>
<feature type="transmembrane region" description="Helical" evidence="7">
    <location>
        <begin position="225"/>
        <end position="245"/>
    </location>
</feature>
<keyword evidence="5" id="KW-0418">Kinase</keyword>
<dbReference type="STRING" id="1802308.A3D50_01960"/>
<name>A0A1G2MLR8_9BACT</name>
<keyword evidence="7" id="KW-0812">Transmembrane</keyword>
<dbReference type="InterPro" id="IPR003594">
    <property type="entry name" value="HATPase_dom"/>
</dbReference>
<keyword evidence="6" id="KW-0902">Two-component regulatory system</keyword>
<dbReference type="Gene3D" id="1.10.287.130">
    <property type="match status" value="1"/>
</dbReference>
<dbReference type="InterPro" id="IPR036097">
    <property type="entry name" value="HisK_dim/P_sf"/>
</dbReference>
<evidence type="ECO:0000256" key="6">
    <source>
        <dbReference type="ARBA" id="ARBA00023012"/>
    </source>
</evidence>
<evidence type="ECO:0000256" key="3">
    <source>
        <dbReference type="ARBA" id="ARBA00022553"/>
    </source>
</evidence>
<feature type="transmembrane region" description="Helical" evidence="7">
    <location>
        <begin position="6"/>
        <end position="24"/>
    </location>
</feature>
<evidence type="ECO:0000256" key="4">
    <source>
        <dbReference type="ARBA" id="ARBA00022679"/>
    </source>
</evidence>
<evidence type="ECO:0000256" key="7">
    <source>
        <dbReference type="SAM" id="Phobius"/>
    </source>
</evidence>
<evidence type="ECO:0000256" key="5">
    <source>
        <dbReference type="ARBA" id="ARBA00022777"/>
    </source>
</evidence>
<feature type="transmembrane region" description="Helical" evidence="7">
    <location>
        <begin position="95"/>
        <end position="112"/>
    </location>
</feature>
<keyword evidence="4" id="KW-0808">Transferase</keyword>
<dbReference type="InterPro" id="IPR031621">
    <property type="entry name" value="HisKA_7TM"/>
</dbReference>
<dbReference type="CDD" id="cd00082">
    <property type="entry name" value="HisKA"/>
    <property type="match status" value="1"/>
</dbReference>
<comment type="caution">
    <text evidence="9">The sequence shown here is derived from an EMBL/GenBank/DDBJ whole genome shotgun (WGS) entry which is preliminary data.</text>
</comment>
<evidence type="ECO:0000313" key="10">
    <source>
        <dbReference type="Proteomes" id="UP000178413"/>
    </source>
</evidence>
<dbReference type="PRINTS" id="PR00344">
    <property type="entry name" value="BCTRLSENSOR"/>
</dbReference>
<feature type="transmembrane region" description="Helical" evidence="7">
    <location>
        <begin position="168"/>
        <end position="186"/>
    </location>
</feature>
<comment type="catalytic activity">
    <reaction evidence="1">
        <text>ATP + protein L-histidine = ADP + protein N-phospho-L-histidine.</text>
        <dbReference type="EC" id="2.7.13.3"/>
    </reaction>
</comment>
<protein>
    <recommendedName>
        <fullName evidence="2">histidine kinase</fullName>
        <ecNumber evidence="2">2.7.13.3</ecNumber>
    </recommendedName>
</protein>
<keyword evidence="7" id="KW-1133">Transmembrane helix</keyword>
<keyword evidence="7" id="KW-0472">Membrane</keyword>
<feature type="transmembrane region" description="Helical" evidence="7">
    <location>
        <begin position="132"/>
        <end position="152"/>
    </location>
</feature>
<dbReference type="AlphaFoldDB" id="A0A1G2MLR8"/>
<dbReference type="InterPro" id="IPR050736">
    <property type="entry name" value="Sensor_HK_Regulatory"/>
</dbReference>
<dbReference type="GO" id="GO:0000155">
    <property type="term" value="F:phosphorelay sensor kinase activity"/>
    <property type="evidence" value="ECO:0007669"/>
    <property type="project" value="InterPro"/>
</dbReference>
<dbReference type="SMART" id="SM00388">
    <property type="entry name" value="HisKA"/>
    <property type="match status" value="1"/>
</dbReference>
<dbReference type="InterPro" id="IPR005467">
    <property type="entry name" value="His_kinase_dom"/>
</dbReference>
<dbReference type="Gene3D" id="3.30.565.10">
    <property type="entry name" value="Histidine kinase-like ATPase, C-terminal domain"/>
    <property type="match status" value="1"/>
</dbReference>
<dbReference type="Proteomes" id="UP000178413">
    <property type="component" value="Unassembled WGS sequence"/>
</dbReference>
<evidence type="ECO:0000259" key="8">
    <source>
        <dbReference type="PROSITE" id="PS50109"/>
    </source>
</evidence>
<dbReference type="EC" id="2.7.13.3" evidence="2"/>
<dbReference type="SUPFAM" id="SSF55874">
    <property type="entry name" value="ATPase domain of HSP90 chaperone/DNA topoisomerase II/histidine kinase"/>
    <property type="match status" value="1"/>
</dbReference>
<feature type="transmembrane region" description="Helical" evidence="7">
    <location>
        <begin position="192"/>
        <end position="213"/>
    </location>
</feature>
<dbReference type="Pfam" id="PF02518">
    <property type="entry name" value="HATPase_c"/>
    <property type="match status" value="1"/>
</dbReference>
<dbReference type="InterPro" id="IPR004358">
    <property type="entry name" value="Sig_transdc_His_kin-like_C"/>
</dbReference>
<dbReference type="InterPro" id="IPR003661">
    <property type="entry name" value="HisK_dim/P_dom"/>
</dbReference>
<evidence type="ECO:0000256" key="1">
    <source>
        <dbReference type="ARBA" id="ARBA00000085"/>
    </source>
</evidence>
<dbReference type="Pfam" id="PF16927">
    <property type="entry name" value="HisKA_7TM"/>
    <property type="match status" value="1"/>
</dbReference>
<dbReference type="EMBL" id="MHRM01000014">
    <property type="protein sequence ID" value="OHA23952.1"/>
    <property type="molecule type" value="Genomic_DNA"/>
</dbReference>
<organism evidence="9 10">
    <name type="scientific">Candidatus Taylorbacteria bacterium RIFCSPHIGHO2_02_FULL_44_12</name>
    <dbReference type="NCBI Taxonomy" id="1802308"/>
    <lineage>
        <taxon>Bacteria</taxon>
        <taxon>Candidatus Tayloriibacteriota</taxon>
    </lineage>
</organism>
<feature type="domain" description="Histidine kinase" evidence="8">
    <location>
        <begin position="309"/>
        <end position="532"/>
    </location>
</feature>